<dbReference type="CDD" id="cd00075">
    <property type="entry name" value="HATPase"/>
    <property type="match status" value="1"/>
</dbReference>
<dbReference type="Gene3D" id="3.30.450.20">
    <property type="entry name" value="PAS domain"/>
    <property type="match status" value="1"/>
</dbReference>
<feature type="transmembrane region" description="Helical" evidence="7">
    <location>
        <begin position="73"/>
        <end position="93"/>
    </location>
</feature>
<dbReference type="SUPFAM" id="SSF55785">
    <property type="entry name" value="PYP-like sensor domain (PAS domain)"/>
    <property type="match status" value="1"/>
</dbReference>
<keyword evidence="5 9" id="KW-0418">Kinase</keyword>
<comment type="catalytic activity">
    <reaction evidence="1">
        <text>ATP + protein L-histidine = ADP + protein N-phospho-L-histidine.</text>
        <dbReference type="EC" id="2.7.13.3"/>
    </reaction>
</comment>
<proteinExistence type="predicted"/>
<evidence type="ECO:0000256" key="4">
    <source>
        <dbReference type="ARBA" id="ARBA00022741"/>
    </source>
</evidence>
<dbReference type="Pfam" id="PF16927">
    <property type="entry name" value="HisKA_7TM"/>
    <property type="match status" value="1"/>
</dbReference>
<evidence type="ECO:0000313" key="10">
    <source>
        <dbReference type="Proteomes" id="UP000253273"/>
    </source>
</evidence>
<dbReference type="OrthoDB" id="342253at2157"/>
<keyword evidence="10" id="KW-1185">Reference proteome</keyword>
<keyword evidence="3" id="KW-0808">Transferase</keyword>
<organism evidence="9 10">
    <name type="scientific">Haloplanus rubicundus</name>
    <dbReference type="NCBI Taxonomy" id="1547898"/>
    <lineage>
        <taxon>Archaea</taxon>
        <taxon>Methanobacteriati</taxon>
        <taxon>Methanobacteriota</taxon>
        <taxon>Stenosarchaea group</taxon>
        <taxon>Halobacteria</taxon>
        <taxon>Halobacteriales</taxon>
        <taxon>Haloferacaceae</taxon>
        <taxon>Haloplanus</taxon>
    </lineage>
</organism>
<feature type="domain" description="Histidine kinase" evidence="8">
    <location>
        <begin position="351"/>
        <end position="552"/>
    </location>
</feature>
<dbReference type="GO" id="GO:0005524">
    <property type="term" value="F:ATP binding"/>
    <property type="evidence" value="ECO:0007669"/>
    <property type="project" value="UniProtKB-KW"/>
</dbReference>
<dbReference type="SUPFAM" id="SSF55874">
    <property type="entry name" value="ATPase domain of HSP90 chaperone/DNA topoisomerase II/histidine kinase"/>
    <property type="match status" value="1"/>
</dbReference>
<dbReference type="InterPro" id="IPR031621">
    <property type="entry name" value="HisKA_7TM"/>
</dbReference>
<evidence type="ECO:0000256" key="5">
    <source>
        <dbReference type="ARBA" id="ARBA00022777"/>
    </source>
</evidence>
<evidence type="ECO:0000256" key="1">
    <source>
        <dbReference type="ARBA" id="ARBA00000085"/>
    </source>
</evidence>
<evidence type="ECO:0000256" key="7">
    <source>
        <dbReference type="SAM" id="Phobius"/>
    </source>
</evidence>
<keyword evidence="7" id="KW-1133">Transmembrane helix</keyword>
<evidence type="ECO:0000259" key="8">
    <source>
        <dbReference type="PROSITE" id="PS50109"/>
    </source>
</evidence>
<evidence type="ECO:0000256" key="6">
    <source>
        <dbReference type="ARBA" id="ARBA00022840"/>
    </source>
</evidence>
<keyword evidence="4" id="KW-0547">Nucleotide-binding</keyword>
<dbReference type="InterPro" id="IPR005467">
    <property type="entry name" value="His_kinase_dom"/>
</dbReference>
<keyword evidence="7" id="KW-0472">Membrane</keyword>
<dbReference type="InterPro" id="IPR050980">
    <property type="entry name" value="2C_sensor_his_kinase"/>
</dbReference>
<dbReference type="EMBL" id="CP031150">
    <property type="protein sequence ID" value="AXG07142.1"/>
    <property type="molecule type" value="Genomic_DNA"/>
</dbReference>
<gene>
    <name evidence="9" type="ORF">DU500_12305</name>
</gene>
<dbReference type="InterPro" id="IPR036890">
    <property type="entry name" value="HATPase_C_sf"/>
</dbReference>
<dbReference type="GO" id="GO:0004673">
    <property type="term" value="F:protein histidine kinase activity"/>
    <property type="evidence" value="ECO:0007669"/>
    <property type="project" value="UniProtKB-EC"/>
</dbReference>
<dbReference type="Gene3D" id="3.30.565.10">
    <property type="entry name" value="Histidine kinase-like ATPase, C-terminal domain"/>
    <property type="match status" value="1"/>
</dbReference>
<feature type="transmembrane region" description="Helical" evidence="7">
    <location>
        <begin position="105"/>
        <end position="123"/>
    </location>
</feature>
<dbReference type="InterPro" id="IPR035965">
    <property type="entry name" value="PAS-like_dom_sf"/>
</dbReference>
<evidence type="ECO:0000256" key="3">
    <source>
        <dbReference type="ARBA" id="ARBA00022679"/>
    </source>
</evidence>
<dbReference type="PANTHER" id="PTHR44936">
    <property type="entry name" value="SENSOR PROTEIN CREC"/>
    <property type="match status" value="1"/>
</dbReference>
<dbReference type="GeneID" id="37284180"/>
<dbReference type="PANTHER" id="PTHR44936:SF10">
    <property type="entry name" value="SENSOR PROTEIN RSTB"/>
    <property type="match status" value="1"/>
</dbReference>
<evidence type="ECO:0000256" key="2">
    <source>
        <dbReference type="ARBA" id="ARBA00012438"/>
    </source>
</evidence>
<keyword evidence="6" id="KW-0067">ATP-binding</keyword>
<dbReference type="RefSeq" id="WP_114586274.1">
    <property type="nucleotide sequence ID" value="NZ_CP031150.1"/>
</dbReference>
<keyword evidence="7" id="KW-0812">Transmembrane</keyword>
<dbReference type="KEGG" id="haj:DU500_12305"/>
<protein>
    <recommendedName>
        <fullName evidence="2">histidine kinase</fullName>
        <ecNumber evidence="2">2.7.13.3</ecNumber>
    </recommendedName>
</protein>
<dbReference type="PROSITE" id="PS50109">
    <property type="entry name" value="HIS_KIN"/>
    <property type="match status" value="1"/>
</dbReference>
<accession>A0A345E4M0</accession>
<feature type="transmembrane region" description="Helical" evidence="7">
    <location>
        <begin position="197"/>
        <end position="216"/>
    </location>
</feature>
<dbReference type="Proteomes" id="UP000253273">
    <property type="component" value="Chromosome"/>
</dbReference>
<dbReference type="SMART" id="SM00387">
    <property type="entry name" value="HATPase_c"/>
    <property type="match status" value="1"/>
</dbReference>
<sequence>MISGTTLTTLVLRTLASALLYRTTWRAYRSRDQPSAEPFLVLSITLTVWAVSSLGATVVSVATVRFLESLVEVVQFGALLFLPVAWIAYALSYAGRGIMATRKRIVLLFGIVLPVMIGAIALASDASKTVVGPVIGLALGWTILYGFLLFLYALYATYLLIDLSWGHPRVSSTQITVLTASVAAPTLLSVAEANTSLVGGTTLGLLLSGAFLTAAIRRYPVLTGFPKADYVARTRVVETLQEALVVLDWDDHVLDINETTAELFDGSTEGMIGEPVRSVINGLEGTELPTGATGTVALQTSEGRRRFQFSVSAVEEATTNDEGNPVARTVLFRDITDRETREQRLTVFNRILRHNVRNDLDVVLAYADAVDDEELRTGIRERATDLLELSNKVREAETIMTESTDSPESVDLTEVASTVVDQFRSENESADISLVCPDEVTISSHRAVLRQVLFELVENSLEHTTADAPRVELSVREMSDGTVELSVADDGPGIPEREREILAAGTETQLEHGQGIGLWFVNWAVTQLGGEIQFRENDPEGSLVTVRLYDPVQ</sequence>
<evidence type="ECO:0000313" key="9">
    <source>
        <dbReference type="EMBL" id="AXG07142.1"/>
    </source>
</evidence>
<reference evidence="9 10" key="1">
    <citation type="submission" date="2018-07" db="EMBL/GenBank/DDBJ databases">
        <title>Genome sequences of Haloplanus sp. CBA1113.</title>
        <authorList>
            <person name="Kim Y.B."/>
            <person name="Roh S.W."/>
        </authorList>
    </citation>
    <scope>NUCLEOTIDE SEQUENCE [LARGE SCALE GENOMIC DNA]</scope>
    <source>
        <strain evidence="9 10">CBA1113</strain>
    </source>
</reference>
<dbReference type="EC" id="2.7.13.3" evidence="2"/>
<feature type="transmembrane region" description="Helical" evidence="7">
    <location>
        <begin position="39"/>
        <end position="67"/>
    </location>
</feature>
<dbReference type="InterPro" id="IPR004358">
    <property type="entry name" value="Sig_transdc_His_kin-like_C"/>
</dbReference>
<dbReference type="AlphaFoldDB" id="A0A345E4M0"/>
<feature type="transmembrane region" description="Helical" evidence="7">
    <location>
        <begin position="135"/>
        <end position="161"/>
    </location>
</feature>
<dbReference type="PRINTS" id="PR00344">
    <property type="entry name" value="BCTRLSENSOR"/>
</dbReference>
<dbReference type="Pfam" id="PF02518">
    <property type="entry name" value="HATPase_c"/>
    <property type="match status" value="1"/>
</dbReference>
<dbReference type="InterPro" id="IPR003594">
    <property type="entry name" value="HATPase_dom"/>
</dbReference>
<name>A0A345E4M0_9EURY</name>